<keyword evidence="4 8" id="KW-0297">G-protein coupled receptor</keyword>
<keyword evidence="5 9" id="KW-0472">Membrane</keyword>
<evidence type="ECO:0000256" key="8">
    <source>
        <dbReference type="RuleBase" id="RU000688"/>
    </source>
</evidence>
<evidence type="ECO:0000256" key="6">
    <source>
        <dbReference type="ARBA" id="ARBA00023170"/>
    </source>
</evidence>
<evidence type="ECO:0000313" key="12">
    <source>
        <dbReference type="Proteomes" id="UP000024635"/>
    </source>
</evidence>
<evidence type="ECO:0000256" key="7">
    <source>
        <dbReference type="ARBA" id="ARBA00023224"/>
    </source>
</evidence>
<reference evidence="12" key="1">
    <citation type="journal article" date="2015" name="Nat. Genet.">
        <title>The genome and transcriptome of the zoonotic hookworm Ancylostoma ceylanicum identify infection-specific gene families.</title>
        <authorList>
            <person name="Schwarz E.M."/>
            <person name="Hu Y."/>
            <person name="Antoshechkin I."/>
            <person name="Miller M.M."/>
            <person name="Sternberg P.W."/>
            <person name="Aroian R.V."/>
        </authorList>
    </citation>
    <scope>NUCLEOTIDE SEQUENCE</scope>
    <source>
        <strain evidence="12">HY135</strain>
    </source>
</reference>
<evidence type="ECO:0000256" key="9">
    <source>
        <dbReference type="SAM" id="Phobius"/>
    </source>
</evidence>
<accession>A0A016T7A5</accession>
<feature type="domain" description="G-protein coupled receptors family 1 profile" evidence="10">
    <location>
        <begin position="30"/>
        <end position="333"/>
    </location>
</feature>
<gene>
    <name evidence="11" type="primary">Acey_s0130.g1557</name>
    <name evidence="11" type="synonym">Acey-ckr-1</name>
    <name evidence="11" type="ORF">Y032_0130g1557</name>
</gene>
<keyword evidence="2 8" id="KW-0812">Transmembrane</keyword>
<comment type="caution">
    <text evidence="11">The sequence shown here is derived from an EMBL/GenBank/DDBJ whole genome shotgun (WGS) entry which is preliminary data.</text>
</comment>
<dbReference type="Gene3D" id="1.20.1070.10">
    <property type="entry name" value="Rhodopsin 7-helix transmembrane proteins"/>
    <property type="match status" value="1"/>
</dbReference>
<feature type="transmembrane region" description="Helical" evidence="9">
    <location>
        <begin position="51"/>
        <end position="72"/>
    </location>
</feature>
<feature type="transmembrane region" description="Helical" evidence="9">
    <location>
        <begin position="92"/>
        <end position="114"/>
    </location>
</feature>
<dbReference type="OrthoDB" id="10037617at2759"/>
<dbReference type="PROSITE" id="PS50262">
    <property type="entry name" value="G_PROTEIN_RECEP_F1_2"/>
    <property type="match status" value="1"/>
</dbReference>
<dbReference type="SUPFAM" id="SSF81321">
    <property type="entry name" value="Family A G protein-coupled receptor-like"/>
    <property type="match status" value="1"/>
</dbReference>
<name>A0A016T7A5_9BILA</name>
<dbReference type="PANTHER" id="PTHR24238">
    <property type="entry name" value="G-PROTEIN COUPLED RECEPTOR"/>
    <property type="match status" value="1"/>
</dbReference>
<comment type="subcellular location">
    <subcellularLocation>
        <location evidence="1">Membrane</location>
        <topology evidence="1">Multi-pass membrane protein</topology>
    </subcellularLocation>
</comment>
<dbReference type="PANTHER" id="PTHR24238:SF60">
    <property type="entry name" value="G-PROTEIN COUPLED RECEPTORS FAMILY 1 PROFILE DOMAIN-CONTAINING PROTEIN"/>
    <property type="match status" value="1"/>
</dbReference>
<keyword evidence="3 9" id="KW-1133">Transmembrane helix</keyword>
<evidence type="ECO:0000256" key="2">
    <source>
        <dbReference type="ARBA" id="ARBA00022692"/>
    </source>
</evidence>
<dbReference type="AlphaFoldDB" id="A0A016T7A5"/>
<dbReference type="InterPro" id="IPR000276">
    <property type="entry name" value="GPCR_Rhodpsn"/>
</dbReference>
<comment type="similarity">
    <text evidence="8">Belongs to the G-protein coupled receptor 1 family.</text>
</comment>
<dbReference type="PROSITE" id="PS00237">
    <property type="entry name" value="G_PROTEIN_RECEP_F1_1"/>
    <property type="match status" value="1"/>
</dbReference>
<feature type="transmembrane region" description="Helical" evidence="9">
    <location>
        <begin position="12"/>
        <end position="39"/>
    </location>
</feature>
<dbReference type="Pfam" id="PF00001">
    <property type="entry name" value="7tm_1"/>
    <property type="match status" value="1"/>
</dbReference>
<dbReference type="EMBL" id="JARK01001466">
    <property type="protein sequence ID" value="EYB98600.1"/>
    <property type="molecule type" value="Genomic_DNA"/>
</dbReference>
<feature type="transmembrane region" description="Helical" evidence="9">
    <location>
        <begin position="182"/>
        <end position="207"/>
    </location>
</feature>
<evidence type="ECO:0000256" key="4">
    <source>
        <dbReference type="ARBA" id="ARBA00023040"/>
    </source>
</evidence>
<dbReference type="PRINTS" id="PR00237">
    <property type="entry name" value="GPCRRHODOPSN"/>
</dbReference>
<dbReference type="GO" id="GO:0005886">
    <property type="term" value="C:plasma membrane"/>
    <property type="evidence" value="ECO:0007669"/>
    <property type="project" value="TreeGrafter"/>
</dbReference>
<feature type="transmembrane region" description="Helical" evidence="9">
    <location>
        <begin position="316"/>
        <end position="337"/>
    </location>
</feature>
<evidence type="ECO:0000256" key="1">
    <source>
        <dbReference type="ARBA" id="ARBA00004141"/>
    </source>
</evidence>
<protein>
    <recommendedName>
        <fullName evidence="10">G-protein coupled receptors family 1 profile domain-containing protein</fullName>
    </recommendedName>
</protein>
<dbReference type="InterPro" id="IPR017452">
    <property type="entry name" value="GPCR_Rhodpsn_7TM"/>
</dbReference>
<sequence>MKTNCDLEISFYNVLLSIVFLFLFTLSLIGNSLVIFTILSKTHRTRSITNFYLLNLAVADLLRSVVCMPLTLLSELTKCWLLGPMMCKAVAYLQRSHRAVGVCASAYTLAVIAVERYYAICRPLQSRKWRTKKRALFTISLVWVFSFVCNTGSLFIFDSVPYRTQWTCDTTKGPLIDFLYQLYITLVLLFIPLCAMVSLYGHVIYALSTAIVSDHPTMQQSLIQAELPMTTFSDWLFASVTRVPSINGLNAKEKQQKEQSLSIPGSKKCSLSRPSSRLTSINTLFGTPRSSFDTSMLLRSTNQDKILTAKKKVTRMLMTIVVAFAVCWLPSHIWWLLVRASDLANHRELANHANLQHAEEAEDYAVETEWKLASEEVHVSSRFISEVRHTAEGKLIYLRCHHASKAGETAAEVSDVTKKTKKLVPYCTAYMNVDLFSFLLNLIISYPSPTQSMVDELQVVEKIDSVSVEHCFTHYGHEARPSQLRLDESAENYIVSMLMEGLTIRQVHKKIRNKMRGGPKTRLYFVTPRDIRNIALKCRVQPGRLHNLDTVSIQMRVDANSESDGIQFYQPAQDATGDGFILGILRLTAYGHQFLYEYLFLVIINPIQRKWLSKYGKRALCVDDTFNLTSYSLRLATVIVADEWDRALPAAYLLSYRSCKWLLKEKQYFIHTRRSRMTEVEVGIMFEHVKKFLPSFHTDFFMTDDTNSFWNGFRRVFPSTWTKKLLCLWHVQQAMKRNANTELKNSDLLEPFVEKMRETCLLRDRDMFMTKYTSVLKFLSEQGEDKMSAYMEKSW</sequence>
<dbReference type="GO" id="GO:0008188">
    <property type="term" value="F:neuropeptide receptor activity"/>
    <property type="evidence" value="ECO:0007669"/>
    <property type="project" value="TreeGrafter"/>
</dbReference>
<evidence type="ECO:0000256" key="3">
    <source>
        <dbReference type="ARBA" id="ARBA00022989"/>
    </source>
</evidence>
<feature type="transmembrane region" description="Helical" evidence="9">
    <location>
        <begin position="135"/>
        <end position="157"/>
    </location>
</feature>
<evidence type="ECO:0000259" key="10">
    <source>
        <dbReference type="PROSITE" id="PS50262"/>
    </source>
</evidence>
<keyword evidence="6 8" id="KW-0675">Receptor</keyword>
<organism evidence="11 12">
    <name type="scientific">Ancylostoma ceylanicum</name>
    <dbReference type="NCBI Taxonomy" id="53326"/>
    <lineage>
        <taxon>Eukaryota</taxon>
        <taxon>Metazoa</taxon>
        <taxon>Ecdysozoa</taxon>
        <taxon>Nematoda</taxon>
        <taxon>Chromadorea</taxon>
        <taxon>Rhabditida</taxon>
        <taxon>Rhabditina</taxon>
        <taxon>Rhabditomorpha</taxon>
        <taxon>Strongyloidea</taxon>
        <taxon>Ancylostomatidae</taxon>
        <taxon>Ancylostomatinae</taxon>
        <taxon>Ancylostoma</taxon>
    </lineage>
</organism>
<evidence type="ECO:0000313" key="11">
    <source>
        <dbReference type="EMBL" id="EYB98600.1"/>
    </source>
</evidence>
<keyword evidence="12" id="KW-1185">Reference proteome</keyword>
<keyword evidence="7 8" id="KW-0807">Transducer</keyword>
<dbReference type="STRING" id="53326.A0A016T7A5"/>
<dbReference type="Proteomes" id="UP000024635">
    <property type="component" value="Unassembled WGS sequence"/>
</dbReference>
<proteinExistence type="inferred from homology"/>
<evidence type="ECO:0000256" key="5">
    <source>
        <dbReference type="ARBA" id="ARBA00023136"/>
    </source>
</evidence>